<gene>
    <name evidence="1" type="ORF">J0I24_15040</name>
</gene>
<name>A0A8I1SXC9_THIA3</name>
<dbReference type="Pfam" id="PF22752">
    <property type="entry name" value="DUF488-N3i"/>
    <property type="match status" value="1"/>
</dbReference>
<accession>A0A8I1SXC9</accession>
<reference evidence="1" key="1">
    <citation type="submission" date="2021-02" db="EMBL/GenBank/DDBJ databases">
        <title>Thiocyanate and organic carbon inputs drive convergent selection for specific autotrophic Afipia and Thiobacillus strains within complex microbiomes.</title>
        <authorList>
            <person name="Huddy R.J."/>
            <person name="Sachdeva R."/>
            <person name="Kadzinga F."/>
            <person name="Kantor R.S."/>
            <person name="Harrison S.T.L."/>
            <person name="Banfield J.F."/>
        </authorList>
    </citation>
    <scope>NUCLEOTIDE SEQUENCE</scope>
    <source>
        <strain evidence="1">SCN18_13_7_16_R3_B_64_19</strain>
    </source>
</reference>
<dbReference type="InterPro" id="IPR052552">
    <property type="entry name" value="YeaO-like"/>
</dbReference>
<evidence type="ECO:0000313" key="2">
    <source>
        <dbReference type="Proteomes" id="UP000664800"/>
    </source>
</evidence>
<dbReference type="AlphaFoldDB" id="A0A8I1SXC9"/>
<sequence length="123" mass="14166">MPVQSIRIKRVYADPAPEDGFRVLVDGLWPRGLTKERAAVDHWQRELAPSGPLRQWFSHDPSKWDEFQRRYFTELDAMPETVAGLRAELDAHPQATLLYAAKDEVHNNAVVLRAFLERHPHSA</sequence>
<comment type="caution">
    <text evidence="1">The sequence shown here is derived from an EMBL/GenBank/DDBJ whole genome shotgun (WGS) entry which is preliminary data.</text>
</comment>
<evidence type="ECO:0000313" key="1">
    <source>
        <dbReference type="EMBL" id="MBN8745598.1"/>
    </source>
</evidence>
<dbReference type="EMBL" id="JAFKMR010000034">
    <property type="protein sequence ID" value="MBN8745598.1"/>
    <property type="molecule type" value="Genomic_DNA"/>
</dbReference>
<dbReference type="PANTHER" id="PTHR36849">
    <property type="entry name" value="CYTOPLASMIC PROTEIN-RELATED"/>
    <property type="match status" value="1"/>
</dbReference>
<dbReference type="RefSeq" id="WP_276732545.1">
    <property type="nucleotide sequence ID" value="NZ_JAFKMR010000034.1"/>
</dbReference>
<dbReference type="Proteomes" id="UP000664800">
    <property type="component" value="Unassembled WGS sequence"/>
</dbReference>
<dbReference type="PANTHER" id="PTHR36849:SF1">
    <property type="entry name" value="CYTOPLASMIC PROTEIN"/>
    <property type="match status" value="1"/>
</dbReference>
<protein>
    <submittedName>
        <fullName evidence="1">DUF488 family protein</fullName>
    </submittedName>
</protein>
<organism evidence="1 2">
    <name type="scientific">Thiomonas arsenitoxydans (strain DSM 22701 / CIP 110005 / 3As)</name>
    <dbReference type="NCBI Taxonomy" id="426114"/>
    <lineage>
        <taxon>Bacteria</taxon>
        <taxon>Pseudomonadati</taxon>
        <taxon>Pseudomonadota</taxon>
        <taxon>Betaproteobacteria</taxon>
        <taxon>Burkholderiales</taxon>
        <taxon>Thiomonas</taxon>
    </lineage>
</organism>
<proteinExistence type="predicted"/>